<protein>
    <submittedName>
        <fullName evidence="6">Cathepsin D-like</fullName>
    </submittedName>
</protein>
<dbReference type="PANTHER" id="PTHR47966">
    <property type="entry name" value="BETA-SITE APP-CLEAVING ENZYME, ISOFORM A-RELATED"/>
    <property type="match status" value="1"/>
</dbReference>
<dbReference type="Gene3D" id="2.40.70.10">
    <property type="entry name" value="Acid Proteases"/>
    <property type="match status" value="3"/>
</dbReference>
<dbReference type="InterPro" id="IPR033121">
    <property type="entry name" value="PEPTIDASE_A1"/>
</dbReference>
<comment type="similarity">
    <text evidence="1 3">Belongs to the peptidase A1 family.</text>
</comment>
<evidence type="ECO:0000313" key="5">
    <source>
        <dbReference type="Proteomes" id="UP000694843"/>
    </source>
</evidence>
<keyword evidence="2" id="KW-1015">Disulfide bond</keyword>
<dbReference type="InterPro" id="IPR001969">
    <property type="entry name" value="Aspartic_peptidase_AS"/>
</dbReference>
<keyword evidence="3" id="KW-0645">Protease</keyword>
<dbReference type="Proteomes" id="UP000694843">
    <property type="component" value="Unplaced"/>
</dbReference>
<dbReference type="InterPro" id="IPR001461">
    <property type="entry name" value="Aspartic_peptidase_A1"/>
</dbReference>
<dbReference type="PANTHER" id="PTHR47966:SF51">
    <property type="entry name" value="BETA-SITE APP-CLEAVING ENZYME, ISOFORM A-RELATED"/>
    <property type="match status" value="1"/>
</dbReference>
<dbReference type="FunFam" id="2.40.70.10:FF:000149">
    <property type="entry name" value="Uncharacterized protein"/>
    <property type="match status" value="1"/>
</dbReference>
<feature type="disulfide bond" evidence="2">
    <location>
        <begin position="73"/>
        <end position="80"/>
    </location>
</feature>
<keyword evidence="3" id="KW-0378">Hydrolase</keyword>
<sequence length="333" mass="36719">IPLHKRQLTNVRAAFAALASKYGVDAREDGIVDIENYVDAQYYGLIGVGTPEQEFRVIFDTGSSNLWIPSKDCSIIDLACQFHNQYDHNVSSTYVANGSNFHIQYGTGQLDGYVSQDTVQFGGYFAQDQLFAEAIKEPSVTFVAAAFDGILGMGYPSIAVNGIRPVFNTLNDQGQVPQNLFSFYLNRNQNSSVGGELMLGGYDPQYFEGELAWNDVTVQGYWQIHMDGYTWTGGAIHLVGPEYLINCSRIPTLENLDFTLNGVDYALTGEQYILVQSQEGAPDVCISTIGGLNAPFNLWILGDPFIGIWYTVFDFDTNRIGFAKSVDPAGVLH</sequence>
<dbReference type="GO" id="GO:0004190">
    <property type="term" value="F:aspartic-type endopeptidase activity"/>
    <property type="evidence" value="ECO:0007669"/>
    <property type="project" value="UniProtKB-KW"/>
</dbReference>
<gene>
    <name evidence="6" type="primary">LOC108674695</name>
</gene>
<reference evidence="6" key="1">
    <citation type="submission" date="2025-08" db="UniProtKB">
        <authorList>
            <consortium name="RefSeq"/>
        </authorList>
    </citation>
    <scope>IDENTIFICATION</scope>
    <source>
        <tissue evidence="6">Whole organism</tissue>
    </source>
</reference>
<evidence type="ECO:0000259" key="4">
    <source>
        <dbReference type="PROSITE" id="PS51767"/>
    </source>
</evidence>
<dbReference type="SUPFAM" id="SSF50630">
    <property type="entry name" value="Acid proteases"/>
    <property type="match status" value="1"/>
</dbReference>
<keyword evidence="5" id="KW-1185">Reference proteome</keyword>
<evidence type="ECO:0000256" key="3">
    <source>
        <dbReference type="RuleBase" id="RU000454"/>
    </source>
</evidence>
<evidence type="ECO:0000256" key="2">
    <source>
        <dbReference type="PIRSR" id="PIRSR601461-2"/>
    </source>
</evidence>
<dbReference type="RefSeq" id="XP_047741520.1">
    <property type="nucleotide sequence ID" value="XM_047885564.1"/>
</dbReference>
<accession>A0A979FW89</accession>
<dbReference type="OMA" id="PEYLINC"/>
<dbReference type="GeneID" id="108674695"/>
<dbReference type="Pfam" id="PF00026">
    <property type="entry name" value="Asp"/>
    <property type="match status" value="2"/>
</dbReference>
<dbReference type="PROSITE" id="PS00141">
    <property type="entry name" value="ASP_PROTEASE"/>
    <property type="match status" value="1"/>
</dbReference>
<dbReference type="KEGG" id="hazt:108674695"/>
<name>A0A979FW89_HYAAZ</name>
<dbReference type="PROSITE" id="PS51767">
    <property type="entry name" value="PEPTIDASE_A1"/>
    <property type="match status" value="1"/>
</dbReference>
<dbReference type="GO" id="GO:0006508">
    <property type="term" value="P:proteolysis"/>
    <property type="evidence" value="ECO:0007669"/>
    <property type="project" value="UniProtKB-KW"/>
</dbReference>
<dbReference type="InterPro" id="IPR021109">
    <property type="entry name" value="Peptidase_aspartic_dom_sf"/>
</dbReference>
<evidence type="ECO:0000256" key="1">
    <source>
        <dbReference type="ARBA" id="ARBA00007447"/>
    </source>
</evidence>
<evidence type="ECO:0000313" key="6">
    <source>
        <dbReference type="RefSeq" id="XP_047741520.1"/>
    </source>
</evidence>
<dbReference type="OrthoDB" id="771136at2759"/>
<dbReference type="AlphaFoldDB" id="A0A979FW89"/>
<feature type="domain" description="Peptidase A1" evidence="4">
    <location>
        <begin position="42"/>
        <end position="333"/>
    </location>
</feature>
<keyword evidence="3" id="KW-0064">Aspartyl protease</keyword>
<proteinExistence type="inferred from homology"/>
<feature type="non-terminal residue" evidence="6">
    <location>
        <position position="1"/>
    </location>
</feature>
<organism evidence="5 6">
    <name type="scientific">Hyalella azteca</name>
    <name type="common">Amphipod</name>
    <dbReference type="NCBI Taxonomy" id="294128"/>
    <lineage>
        <taxon>Eukaryota</taxon>
        <taxon>Metazoa</taxon>
        <taxon>Ecdysozoa</taxon>
        <taxon>Arthropoda</taxon>
        <taxon>Crustacea</taxon>
        <taxon>Multicrustacea</taxon>
        <taxon>Malacostraca</taxon>
        <taxon>Eumalacostraca</taxon>
        <taxon>Peracarida</taxon>
        <taxon>Amphipoda</taxon>
        <taxon>Senticaudata</taxon>
        <taxon>Talitrida</taxon>
        <taxon>Talitroidea</taxon>
        <taxon>Hyalellidae</taxon>
        <taxon>Hyalella</taxon>
    </lineage>
</organism>
<dbReference type="PRINTS" id="PR00792">
    <property type="entry name" value="PEPSIN"/>
</dbReference>